<dbReference type="InterPro" id="IPR036937">
    <property type="entry name" value="Adhesion_dom_fimbrial_sf"/>
</dbReference>
<organism evidence="6 7">
    <name type="scientific">Moellerella wisconsensis ATCC 35017</name>
    <dbReference type="NCBI Taxonomy" id="1354267"/>
    <lineage>
        <taxon>Bacteria</taxon>
        <taxon>Pseudomonadati</taxon>
        <taxon>Pseudomonadota</taxon>
        <taxon>Gammaproteobacteria</taxon>
        <taxon>Enterobacterales</taxon>
        <taxon>Morganellaceae</taxon>
        <taxon>Moellerella</taxon>
    </lineage>
</organism>
<gene>
    <name evidence="6" type="ORF">M992_0701</name>
</gene>
<feature type="domain" description="Fimbrial-type adhesion" evidence="5">
    <location>
        <begin position="28"/>
        <end position="185"/>
    </location>
</feature>
<evidence type="ECO:0000256" key="2">
    <source>
        <dbReference type="ARBA" id="ARBA00006671"/>
    </source>
</evidence>
<keyword evidence="7" id="KW-1185">Reference proteome</keyword>
<comment type="caution">
    <text evidence="6">The sequence shown here is derived from an EMBL/GenBank/DDBJ whole genome shotgun (WGS) entry which is preliminary data.</text>
</comment>
<evidence type="ECO:0000256" key="3">
    <source>
        <dbReference type="ARBA" id="ARBA00022729"/>
    </source>
</evidence>
<keyword evidence="4" id="KW-0281">Fimbrium</keyword>
<dbReference type="EMBL" id="LGAA01000007">
    <property type="protein sequence ID" value="KPD03782.1"/>
    <property type="molecule type" value="Genomic_DNA"/>
</dbReference>
<evidence type="ECO:0000313" key="7">
    <source>
        <dbReference type="Proteomes" id="UP000053226"/>
    </source>
</evidence>
<dbReference type="AlphaFoldDB" id="A0A0N0IBC2"/>
<dbReference type="GO" id="GO:0043709">
    <property type="term" value="P:cell adhesion involved in single-species biofilm formation"/>
    <property type="evidence" value="ECO:0007669"/>
    <property type="project" value="TreeGrafter"/>
</dbReference>
<dbReference type="Proteomes" id="UP000053226">
    <property type="component" value="Unassembled WGS sequence"/>
</dbReference>
<dbReference type="GO" id="GO:0009289">
    <property type="term" value="C:pilus"/>
    <property type="evidence" value="ECO:0007669"/>
    <property type="project" value="UniProtKB-SubCell"/>
</dbReference>
<dbReference type="PANTHER" id="PTHR33420:SF3">
    <property type="entry name" value="FIMBRIAL SUBUNIT ELFA"/>
    <property type="match status" value="1"/>
</dbReference>
<dbReference type="Gene3D" id="2.60.40.1090">
    <property type="entry name" value="Fimbrial-type adhesion domain"/>
    <property type="match status" value="1"/>
</dbReference>
<evidence type="ECO:0000313" key="6">
    <source>
        <dbReference type="EMBL" id="KPD03782.1"/>
    </source>
</evidence>
<reference evidence="6 7" key="1">
    <citation type="submission" date="2015-07" db="EMBL/GenBank/DDBJ databases">
        <title>ATOL: Assembling a taxonomically balanced genome-scale reconstruction of the evolutionary history of the Enterobacteriaceae.</title>
        <authorList>
            <person name="Plunkett G.III."/>
            <person name="Neeno-Eckwall E.C."/>
            <person name="Glasner J.D."/>
            <person name="Perna N.T."/>
        </authorList>
    </citation>
    <scope>NUCLEOTIDE SEQUENCE [LARGE SCALE GENOMIC DNA]</scope>
    <source>
        <strain evidence="6 7">ATCC 35017</strain>
    </source>
</reference>
<accession>A0A0N0IBC2</accession>
<proteinExistence type="inferred from homology"/>
<protein>
    <recommendedName>
        <fullName evidence="5">Fimbrial-type adhesion domain-containing protein</fullName>
    </recommendedName>
</protein>
<keyword evidence="3" id="KW-0732">Signal</keyword>
<dbReference type="InterPro" id="IPR008966">
    <property type="entry name" value="Adhesion_dom_sf"/>
</dbReference>
<evidence type="ECO:0000259" key="5">
    <source>
        <dbReference type="Pfam" id="PF00419"/>
    </source>
</evidence>
<name>A0A0N0IBC2_9GAMM</name>
<dbReference type="InterPro" id="IPR000259">
    <property type="entry name" value="Adhesion_dom_fimbrial"/>
</dbReference>
<dbReference type="SUPFAM" id="SSF49401">
    <property type="entry name" value="Bacterial adhesins"/>
    <property type="match status" value="1"/>
</dbReference>
<evidence type="ECO:0000256" key="4">
    <source>
        <dbReference type="ARBA" id="ARBA00023263"/>
    </source>
</evidence>
<dbReference type="InterPro" id="IPR050263">
    <property type="entry name" value="Bact_Fimbrial_Adh_Pro"/>
</dbReference>
<evidence type="ECO:0000256" key="1">
    <source>
        <dbReference type="ARBA" id="ARBA00004561"/>
    </source>
</evidence>
<comment type="similarity">
    <text evidence="2">Belongs to the fimbrial protein family.</text>
</comment>
<sequence>MKRILYFFISLFLIQYATITYANFSDQIKFTGRITPGECEIDFIGEDGTVELGDYKASEFPEINSTSPPIDFQIQLINCIGIFKTSLTFNGEEYPTDNNIFSLNKGDDHTEGFGLVIYNGISDNQNTHSPIIPGEENIYTTDSPSVEWSGPKLTLILNFFAYYIRKENTIKQGVAETALTIDFEFS</sequence>
<comment type="subcellular location">
    <subcellularLocation>
        <location evidence="1">Fimbrium</location>
    </subcellularLocation>
</comment>
<dbReference type="Pfam" id="PF00419">
    <property type="entry name" value="Fimbrial"/>
    <property type="match status" value="1"/>
</dbReference>
<dbReference type="PANTHER" id="PTHR33420">
    <property type="entry name" value="FIMBRIAL SUBUNIT ELFA-RELATED"/>
    <property type="match status" value="1"/>
</dbReference>
<dbReference type="RefSeq" id="WP_053907337.1">
    <property type="nucleotide sequence ID" value="NZ_CAWMUS010000007.1"/>
</dbReference>
<dbReference type="OrthoDB" id="6454848at2"/>